<dbReference type="Proteomes" id="UP000481153">
    <property type="component" value="Unassembled WGS sequence"/>
</dbReference>
<reference evidence="3 4" key="1">
    <citation type="submission" date="2019-07" db="EMBL/GenBank/DDBJ databases">
        <title>Genomics analysis of Aphanomyces spp. identifies a new class of oomycete effector associated with host adaptation.</title>
        <authorList>
            <person name="Gaulin E."/>
        </authorList>
    </citation>
    <scope>NUCLEOTIDE SEQUENCE [LARGE SCALE GENOMIC DNA]</scope>
    <source>
        <strain evidence="3 4">ATCC 201684</strain>
    </source>
</reference>
<evidence type="ECO:0000256" key="1">
    <source>
        <dbReference type="SAM" id="Coils"/>
    </source>
</evidence>
<feature type="compositionally biased region" description="Low complexity" evidence="2">
    <location>
        <begin position="10"/>
        <end position="19"/>
    </location>
</feature>
<organism evidence="3 4">
    <name type="scientific">Aphanomyces euteiches</name>
    <dbReference type="NCBI Taxonomy" id="100861"/>
    <lineage>
        <taxon>Eukaryota</taxon>
        <taxon>Sar</taxon>
        <taxon>Stramenopiles</taxon>
        <taxon>Oomycota</taxon>
        <taxon>Saprolegniomycetes</taxon>
        <taxon>Saprolegniales</taxon>
        <taxon>Verrucalvaceae</taxon>
        <taxon>Aphanomyces</taxon>
    </lineage>
</organism>
<accession>A0A6G0XQS1</accession>
<dbReference type="AlphaFoldDB" id="A0A6G0XQS1"/>
<dbReference type="VEuPathDB" id="FungiDB:AeMF1_012752"/>
<feature type="coiled-coil region" evidence="1">
    <location>
        <begin position="46"/>
        <end position="242"/>
    </location>
</feature>
<keyword evidence="1" id="KW-0175">Coiled coil</keyword>
<proteinExistence type="predicted"/>
<name>A0A6G0XQS1_9STRA</name>
<gene>
    <name evidence="3" type="ORF">Ae201684_002269</name>
</gene>
<evidence type="ECO:0000313" key="3">
    <source>
        <dbReference type="EMBL" id="KAF0742873.1"/>
    </source>
</evidence>
<dbReference type="EMBL" id="VJMJ01000023">
    <property type="protein sequence ID" value="KAF0742873.1"/>
    <property type="molecule type" value="Genomic_DNA"/>
</dbReference>
<feature type="coiled-coil region" evidence="1">
    <location>
        <begin position="458"/>
        <end position="496"/>
    </location>
</feature>
<sequence length="583" mass="66533">MDSIAEESEVVGSVDVSPSKQTKASHRRFWSVGVGGQEELQKIKKEQEVEILHSALEEKNKALEQSHEEAQLAARIGQSLLLQNQQLDYELEDKISQLTAECDDAKAQVKELEVKLQEANHQCRTLDRMRQQHEQELESLRDGNIATKVALKALKDELTHAKDKANATQTAHEQSFEQVRCVAKCFISTDGFQVEQLKSRLVELKQLNSKLSAEMTMFQLQADELKDANTELTRHVDELKSQSMQAAILSDKFQALQDEHLVAIQELEESKALVSQLQEENRSHVHQLAGLTSELQQATERVDHERQMAKELARKHEEWIQSGRRSSRELLKQDSRELLSNEIPAALEKEVANVTTSRLDKITKLAEMKELLAMTNTQKAKDIAKAQEEAKQYVAMAQVEMEAKVTELTAQLQLAQRIAKESELKQMVLVRDLESLRRLHEDEVEDTRLPQSKSEQTIHILREEVIQATEELKSASQRHDHEISELQKAHQELQSKYTKDLNAWKAQDKQNQQALDIAQIRLTEVEAAMGALAQKHKAVTAAFQSLEIEHKDVLLNYEATTTQLREMQDKLLDQTHQVRAIHL</sequence>
<evidence type="ECO:0000313" key="4">
    <source>
        <dbReference type="Proteomes" id="UP000481153"/>
    </source>
</evidence>
<protein>
    <submittedName>
        <fullName evidence="3">Uncharacterized protein</fullName>
    </submittedName>
</protein>
<keyword evidence="4" id="KW-1185">Reference proteome</keyword>
<feature type="region of interest" description="Disordered" evidence="2">
    <location>
        <begin position="1"/>
        <end position="22"/>
    </location>
</feature>
<evidence type="ECO:0000256" key="2">
    <source>
        <dbReference type="SAM" id="MobiDB-lite"/>
    </source>
</evidence>
<feature type="coiled-coil region" evidence="1">
    <location>
        <begin position="267"/>
        <end position="315"/>
    </location>
</feature>
<comment type="caution">
    <text evidence="3">The sequence shown here is derived from an EMBL/GenBank/DDBJ whole genome shotgun (WGS) entry which is preliminary data.</text>
</comment>